<evidence type="ECO:0000256" key="6">
    <source>
        <dbReference type="ARBA" id="ARBA00022989"/>
    </source>
</evidence>
<evidence type="ECO:0000256" key="3">
    <source>
        <dbReference type="ARBA" id="ARBA00022448"/>
    </source>
</evidence>
<dbReference type="GO" id="GO:0006665">
    <property type="term" value="P:sphingolipid metabolic process"/>
    <property type="evidence" value="ECO:0007669"/>
    <property type="project" value="UniProtKB-UniRule"/>
</dbReference>
<dbReference type="GO" id="GO:0032366">
    <property type="term" value="P:intracellular sterol transport"/>
    <property type="evidence" value="ECO:0007669"/>
    <property type="project" value="UniProtKB-UniRule"/>
</dbReference>
<evidence type="ECO:0000256" key="9">
    <source>
        <dbReference type="ARBA" id="ARBA00023136"/>
    </source>
</evidence>
<dbReference type="Proteomes" id="UP000774804">
    <property type="component" value="Unassembled WGS sequence"/>
</dbReference>
<evidence type="ECO:0000256" key="4">
    <source>
        <dbReference type="ARBA" id="ARBA00022692"/>
    </source>
</evidence>
<feature type="compositionally biased region" description="Acidic residues" evidence="11">
    <location>
        <begin position="333"/>
        <end position="351"/>
    </location>
</feature>
<evidence type="ECO:0000256" key="10">
    <source>
        <dbReference type="RuleBase" id="RU368065"/>
    </source>
</evidence>
<dbReference type="VEuPathDB" id="FungiDB:PC110_g15028"/>
<feature type="compositionally biased region" description="Low complexity" evidence="11">
    <location>
        <begin position="293"/>
        <end position="310"/>
    </location>
</feature>
<keyword evidence="9 10" id="KW-0472">Membrane</keyword>
<feature type="compositionally biased region" description="Polar residues" evidence="11">
    <location>
        <begin position="311"/>
        <end position="330"/>
    </location>
</feature>
<dbReference type="GO" id="GO:0032541">
    <property type="term" value="C:cortical endoplasmic reticulum"/>
    <property type="evidence" value="ECO:0007669"/>
    <property type="project" value="TreeGrafter"/>
</dbReference>
<dbReference type="Proteomes" id="UP000760860">
    <property type="component" value="Unassembled WGS sequence"/>
</dbReference>
<dbReference type="PANTHER" id="PTHR14467">
    <property type="entry name" value="ARV1"/>
    <property type="match status" value="1"/>
</dbReference>
<evidence type="ECO:0000313" key="14">
    <source>
        <dbReference type="EMBL" id="KAG3222360.1"/>
    </source>
</evidence>
<keyword evidence="3 10" id="KW-0813">Transport</keyword>
<evidence type="ECO:0000256" key="11">
    <source>
        <dbReference type="SAM" id="MobiDB-lite"/>
    </source>
</evidence>
<feature type="transmembrane region" description="Helical" evidence="10">
    <location>
        <begin position="129"/>
        <end position="153"/>
    </location>
</feature>
<keyword evidence="8 10" id="KW-0443">Lipid metabolism</keyword>
<evidence type="ECO:0000256" key="5">
    <source>
        <dbReference type="ARBA" id="ARBA00022824"/>
    </source>
</evidence>
<dbReference type="Proteomes" id="UP000697107">
    <property type="component" value="Unassembled WGS sequence"/>
</dbReference>
<keyword evidence="7 10" id="KW-0445">Lipid transport</keyword>
<dbReference type="GO" id="GO:0005789">
    <property type="term" value="C:endoplasmic reticulum membrane"/>
    <property type="evidence" value="ECO:0007669"/>
    <property type="project" value="UniProtKB-SubCell"/>
</dbReference>
<comment type="function">
    <text evidence="10">Mediator of sterol homeostasis involved in sterol uptake, trafficking and distribution into membranes.</text>
</comment>
<name>A0A8T1BRJ3_9STRA</name>
<comment type="similarity">
    <text evidence="2 10">Belongs to the ARV1 family.</text>
</comment>
<dbReference type="Pfam" id="PF04161">
    <property type="entry name" value="Arv1"/>
    <property type="match status" value="1"/>
</dbReference>
<keyword evidence="10" id="KW-0746">Sphingolipid metabolism</keyword>
<comment type="subcellular location">
    <subcellularLocation>
        <location evidence="1 10">Endoplasmic reticulum membrane</location>
        <topology evidence="1 10">Multi-pass membrane protein</topology>
    </subcellularLocation>
</comment>
<dbReference type="EMBL" id="RCMI01000477">
    <property type="protein sequence ID" value="KAG2909060.1"/>
    <property type="molecule type" value="Genomic_DNA"/>
</dbReference>
<proteinExistence type="inferred from homology"/>
<evidence type="ECO:0000313" key="13">
    <source>
        <dbReference type="EMBL" id="KAG2975262.1"/>
    </source>
</evidence>
<feature type="region of interest" description="Disordered" evidence="11">
    <location>
        <begin position="439"/>
        <end position="458"/>
    </location>
</feature>
<dbReference type="GO" id="GO:0005794">
    <property type="term" value="C:Golgi apparatus"/>
    <property type="evidence" value="ECO:0007669"/>
    <property type="project" value="TreeGrafter"/>
</dbReference>
<evidence type="ECO:0000256" key="1">
    <source>
        <dbReference type="ARBA" id="ARBA00004477"/>
    </source>
</evidence>
<feature type="region of interest" description="Disordered" evidence="11">
    <location>
        <begin position="469"/>
        <end position="547"/>
    </location>
</feature>
<sequence>MADTMRPGLVCVECGASVVELVRDYGKGNLRLAICSACNSVADKYVEYETILLFLEVLLLKPQVYRHVLCNLPAPVSTRTTLKLFVILVMLDMNVKAYLVDRDAGVTFRSESMYRTPEIATSGARIGQFSLHLVCLALVENVVYFVSVFTAIWMDPFRRKWREKLLKDGVDAAWTRYASAMCISSFGKLFALLTVIWEFHWSFIHVIGALVVVSNVLALQLLLGEGNPARAKSLHVVAVVVFGLIARGAAQLALYAMGNSVLFHSRNGDQEAVKCSSNRRPSMSTVELPLVPSARSSNSSTSSRSNLHSAGSINSEKSAKSVRSQRSLYRQENDEDDAQSGEEETYEEEPQESSGGLWDEVEHFLNKPSPSFSKLSGKTSKTAVSKPPQSTLPTLNGRRASPDNQATKPSRPARATSTGPKTIDPKLLQEAFAYANQLQQLNFEDEGGEEQQQSWRNNKTKMLMQRAALGRTNSSSSVSSIGPNGRAGGAKASSGGARKKKAKGTSSSVYSSAVKPKPALRKTRSKCEENPSSASTESKAKSKGHMDPQTLQALVSNFQNGTTLDELRRELVASQQSMAMSRQVLQNAAQNFFQPH</sequence>
<feature type="compositionally biased region" description="Polar residues" evidence="11">
    <location>
        <begin position="275"/>
        <end position="285"/>
    </location>
</feature>
<dbReference type="VEuPathDB" id="FungiDB:PC110_g15029"/>
<protein>
    <recommendedName>
        <fullName evidence="10">Protein ARV</fullName>
    </recommendedName>
</protein>
<gene>
    <name evidence="12" type="ORF">PC115_g13403</name>
    <name evidence="13" type="ORF">PC118_g14033</name>
    <name evidence="14" type="ORF">PC129_g6937</name>
</gene>
<dbReference type="EMBL" id="RCMV01000184">
    <property type="protein sequence ID" value="KAG3222360.1"/>
    <property type="molecule type" value="Genomic_DNA"/>
</dbReference>
<accession>A0A8T1BRJ3</accession>
<feature type="compositionally biased region" description="Polar residues" evidence="11">
    <location>
        <begin position="368"/>
        <end position="394"/>
    </location>
</feature>
<evidence type="ECO:0000256" key="2">
    <source>
        <dbReference type="ARBA" id="ARBA00009187"/>
    </source>
</evidence>
<reference evidence="12" key="1">
    <citation type="submission" date="2018-10" db="EMBL/GenBank/DDBJ databases">
        <title>Effector identification in a new, highly contiguous assembly of the strawberry crown rot pathogen Phytophthora cactorum.</title>
        <authorList>
            <person name="Armitage A.D."/>
            <person name="Nellist C.F."/>
            <person name="Bates H."/>
            <person name="Vickerstaff R.J."/>
            <person name="Harrison R.J."/>
        </authorList>
    </citation>
    <scope>NUCLEOTIDE SEQUENCE</scope>
    <source>
        <strain evidence="12">4032</strain>
        <strain evidence="13">P415</strain>
        <strain evidence="14">P421</strain>
    </source>
</reference>
<evidence type="ECO:0000256" key="7">
    <source>
        <dbReference type="ARBA" id="ARBA00023055"/>
    </source>
</evidence>
<comment type="caution">
    <text evidence="12">The sequence shown here is derived from an EMBL/GenBank/DDBJ whole genome shotgun (WGS) entry which is preliminary data.</text>
</comment>
<dbReference type="GO" id="GO:0097036">
    <property type="term" value="P:regulation of plasma membrane sterol distribution"/>
    <property type="evidence" value="ECO:0007669"/>
    <property type="project" value="UniProtKB-UniRule"/>
</dbReference>
<evidence type="ECO:0000256" key="8">
    <source>
        <dbReference type="ARBA" id="ARBA00023098"/>
    </source>
</evidence>
<dbReference type="GO" id="GO:0016125">
    <property type="term" value="P:sterol metabolic process"/>
    <property type="evidence" value="ECO:0007669"/>
    <property type="project" value="UniProtKB-UniRule"/>
</dbReference>
<dbReference type="EMBL" id="RCML01000499">
    <property type="protein sequence ID" value="KAG2975262.1"/>
    <property type="molecule type" value="Genomic_DNA"/>
</dbReference>
<feature type="transmembrane region" description="Helical" evidence="10">
    <location>
        <begin position="203"/>
        <end position="224"/>
    </location>
</feature>
<dbReference type="InterPro" id="IPR007290">
    <property type="entry name" value="Arv1"/>
</dbReference>
<keyword evidence="4 10" id="KW-0812">Transmembrane</keyword>
<comment type="function">
    <text evidence="10">Regulates also the sphingolipid metabolism.</text>
</comment>
<feature type="transmembrane region" description="Helical" evidence="10">
    <location>
        <begin position="174"/>
        <end position="197"/>
    </location>
</feature>
<feature type="region of interest" description="Disordered" evidence="11">
    <location>
        <begin position="273"/>
        <end position="427"/>
    </location>
</feature>
<keyword evidence="5 10" id="KW-0256">Endoplasmic reticulum</keyword>
<evidence type="ECO:0000313" key="15">
    <source>
        <dbReference type="Proteomes" id="UP000774804"/>
    </source>
</evidence>
<keyword evidence="6 10" id="KW-1133">Transmembrane helix</keyword>
<dbReference type="PANTHER" id="PTHR14467:SF0">
    <property type="entry name" value="PROTEIN ARV1"/>
    <property type="match status" value="1"/>
</dbReference>
<organism evidence="12 15">
    <name type="scientific">Phytophthora cactorum</name>
    <dbReference type="NCBI Taxonomy" id="29920"/>
    <lineage>
        <taxon>Eukaryota</taxon>
        <taxon>Sar</taxon>
        <taxon>Stramenopiles</taxon>
        <taxon>Oomycota</taxon>
        <taxon>Peronosporomycetes</taxon>
        <taxon>Peronosporales</taxon>
        <taxon>Peronosporaceae</taxon>
        <taxon>Phytophthora</taxon>
    </lineage>
</organism>
<dbReference type="AlphaFoldDB" id="A0A8T1BRJ3"/>
<feature type="transmembrane region" description="Helical" evidence="10">
    <location>
        <begin position="236"/>
        <end position="257"/>
    </location>
</feature>
<evidence type="ECO:0000313" key="12">
    <source>
        <dbReference type="EMBL" id="KAG2909060.1"/>
    </source>
</evidence>